<dbReference type="SMART" id="SM00052">
    <property type="entry name" value="EAL"/>
    <property type="match status" value="1"/>
</dbReference>
<dbReference type="PROSITE" id="PS50883">
    <property type="entry name" value="EAL"/>
    <property type="match status" value="1"/>
</dbReference>
<evidence type="ECO:0000313" key="1">
    <source>
        <dbReference type="EMBL" id="BAU29550.1"/>
    </source>
</evidence>
<dbReference type="RefSeq" id="WP_096467217.1">
    <property type="nucleotide sequence ID" value="NZ_AP017312.1"/>
</dbReference>
<dbReference type="NCBIfam" id="TIGR00254">
    <property type="entry name" value="GGDEF"/>
    <property type="match status" value="1"/>
</dbReference>
<dbReference type="FunFam" id="3.30.70.270:FF:000001">
    <property type="entry name" value="Diguanylate cyclase domain protein"/>
    <property type="match status" value="1"/>
</dbReference>
<dbReference type="SMART" id="SM00267">
    <property type="entry name" value="GGDEF"/>
    <property type="match status" value="1"/>
</dbReference>
<dbReference type="Proteomes" id="UP000217696">
    <property type="component" value="Chromosome"/>
</dbReference>
<dbReference type="InterPro" id="IPR029787">
    <property type="entry name" value="Nucleotide_cyclase"/>
</dbReference>
<dbReference type="Pfam" id="PF00563">
    <property type="entry name" value="EAL"/>
    <property type="match status" value="1"/>
</dbReference>
<dbReference type="Pfam" id="PF00990">
    <property type="entry name" value="GGDEF"/>
    <property type="match status" value="1"/>
</dbReference>
<dbReference type="AlphaFoldDB" id="A0A0U5BMY0"/>
<reference evidence="1 2" key="1">
    <citation type="submission" date="2015-12" db="EMBL/GenBank/DDBJ databases">
        <title>Genome sequence of Aneurinibacillus soli.</title>
        <authorList>
            <person name="Lee J.S."/>
            <person name="Lee K.C."/>
            <person name="Kim K.K."/>
            <person name="Lee B.W."/>
        </authorList>
    </citation>
    <scope>NUCLEOTIDE SEQUENCE [LARGE SCALE GENOMIC DNA]</scope>
    <source>
        <strain evidence="1 2">CB4</strain>
    </source>
</reference>
<keyword evidence="2" id="KW-1185">Reference proteome</keyword>
<dbReference type="OrthoDB" id="9759607at2"/>
<dbReference type="InterPro" id="IPR001633">
    <property type="entry name" value="EAL_dom"/>
</dbReference>
<dbReference type="Gene3D" id="3.30.70.270">
    <property type="match status" value="1"/>
</dbReference>
<dbReference type="SUPFAM" id="SSF55073">
    <property type="entry name" value="Nucleotide cyclase"/>
    <property type="match status" value="1"/>
</dbReference>
<dbReference type="CDD" id="cd01949">
    <property type="entry name" value="GGDEF"/>
    <property type="match status" value="1"/>
</dbReference>
<sequence>MDKGRAVRIHQRNLLITKLIWGFWLLSSITAFGADASTVGILLPGGLVCGLIPFLLSRRPRYAVLTMYVTITLLFSLCTAVTAFHPALSTFIFFWLALVMSSLYMQIWPIVYAGTLTFGATCAFFFYDHSPIFRQLIPYDIISFCLLGICLTIFLMVHSWVSEGLREAAEHNRQEAIEAKSQMEKLMKRLQKSAERKMEHMALHDALTGLPNSRKYRNILKEVLARSTSSGRKTAVLLLDIDRFKIINDSLGHRFGDELIRAIAGRLKECMGTSQLVARQGGDEFMLLLENVTCAEIEEMADCLLQSVSKPFMLEGHELIVTPSVGISLYPDDGYTADTLIKNADTAMYRAKDQGKNTYCFYTGDMKETSARTMLLENSLRRAMENKELVLYYQPQICLRTGNLIGVEALLRWQHPQLGWVFPSEFIPIAEETGGIVPLGAWVLEEACSAARRWQREGYSPFRISVNLSARQFRDNRLLNTIQDILERSELDPVFLDLEITEGMAIHHLHDVVYTLEELKKVGVHISIDDFGTGYSSLSYLHTLPIHSIKIDKSFMRTNEEGLEADWAIVSAVITMAHELGLTVIAEGVETEEQRDILRAMGCDVIQGYLVARPLAMEEFETWLRGHQSRLLI</sequence>
<dbReference type="KEGG" id="asoc:CB4_03750"/>
<dbReference type="InterPro" id="IPR043128">
    <property type="entry name" value="Rev_trsase/Diguanyl_cyclase"/>
</dbReference>
<dbReference type="Gene3D" id="3.20.20.450">
    <property type="entry name" value="EAL domain"/>
    <property type="match status" value="1"/>
</dbReference>
<dbReference type="FunFam" id="3.20.20.450:FF:000001">
    <property type="entry name" value="Cyclic di-GMP phosphodiesterase yahA"/>
    <property type="match status" value="1"/>
</dbReference>
<dbReference type="InterPro" id="IPR052155">
    <property type="entry name" value="Biofilm_reg_signaling"/>
</dbReference>
<dbReference type="InterPro" id="IPR035919">
    <property type="entry name" value="EAL_sf"/>
</dbReference>
<dbReference type="PANTHER" id="PTHR44757">
    <property type="entry name" value="DIGUANYLATE CYCLASE DGCP"/>
    <property type="match status" value="1"/>
</dbReference>
<accession>A0A0U5BMY0</accession>
<protein>
    <submittedName>
        <fullName evidence="1">Phytochrome-like protein cph2</fullName>
    </submittedName>
</protein>
<dbReference type="SUPFAM" id="SSF141868">
    <property type="entry name" value="EAL domain-like"/>
    <property type="match status" value="1"/>
</dbReference>
<proteinExistence type="predicted"/>
<dbReference type="EMBL" id="AP017312">
    <property type="protein sequence ID" value="BAU29550.1"/>
    <property type="molecule type" value="Genomic_DNA"/>
</dbReference>
<dbReference type="PANTHER" id="PTHR44757:SF2">
    <property type="entry name" value="BIOFILM ARCHITECTURE MAINTENANCE PROTEIN MBAA"/>
    <property type="match status" value="1"/>
</dbReference>
<organism evidence="1 2">
    <name type="scientific">Aneurinibacillus soli</name>
    <dbReference type="NCBI Taxonomy" id="1500254"/>
    <lineage>
        <taxon>Bacteria</taxon>
        <taxon>Bacillati</taxon>
        <taxon>Bacillota</taxon>
        <taxon>Bacilli</taxon>
        <taxon>Bacillales</taxon>
        <taxon>Paenibacillaceae</taxon>
        <taxon>Aneurinibacillus group</taxon>
        <taxon>Aneurinibacillus</taxon>
    </lineage>
</organism>
<gene>
    <name evidence="1" type="primary">cph2_8</name>
    <name evidence="1" type="ORF">CB4_03750</name>
</gene>
<dbReference type="CDD" id="cd01948">
    <property type="entry name" value="EAL"/>
    <property type="match status" value="1"/>
</dbReference>
<name>A0A0U5BMY0_9BACL</name>
<dbReference type="InterPro" id="IPR000160">
    <property type="entry name" value="GGDEF_dom"/>
</dbReference>
<evidence type="ECO:0000313" key="2">
    <source>
        <dbReference type="Proteomes" id="UP000217696"/>
    </source>
</evidence>
<dbReference type="PROSITE" id="PS50887">
    <property type="entry name" value="GGDEF"/>
    <property type="match status" value="1"/>
</dbReference>